<comment type="subcellular location">
    <subcellularLocation>
        <location evidence="1">Endomembrane system</location>
        <topology evidence="1">Multi-pass membrane protein</topology>
    </subcellularLocation>
</comment>
<dbReference type="EMBL" id="JAERTY010000001">
    <property type="protein sequence ID" value="MBL1407520.1"/>
    <property type="molecule type" value="Genomic_DNA"/>
</dbReference>
<protein>
    <recommendedName>
        <fullName evidence="6">HTTM-like domain-containing protein</fullName>
    </recommendedName>
</protein>
<dbReference type="RefSeq" id="WP_202101315.1">
    <property type="nucleotide sequence ID" value="NZ_JAERTY010000001.1"/>
</dbReference>
<keyword evidence="4 5" id="KW-0472">Membrane</keyword>
<proteinExistence type="predicted"/>
<feature type="domain" description="HTTM-like" evidence="6">
    <location>
        <begin position="13"/>
        <end position="277"/>
    </location>
</feature>
<feature type="transmembrane region" description="Helical" evidence="5">
    <location>
        <begin position="157"/>
        <end position="174"/>
    </location>
</feature>
<comment type="caution">
    <text evidence="7">The sequence shown here is derived from an EMBL/GenBank/DDBJ whole genome shotgun (WGS) entry which is preliminary data.</text>
</comment>
<keyword evidence="2 5" id="KW-0812">Transmembrane</keyword>
<sequence length="311" mass="35884">MNSQTNRNASYAIANTFCDGLLLLPRGIGLLLWIEMLQLWPDLTLLYGSASVYDAELLPFWHSFSGWSWEEIFRSAHPLWIHLTATAYSVCCICLVFGKWIRYSSFLLLLIQHGLFMVDLRWTYGADYLAQTGLLFSIFFSYTARSESQLIWQRKGVYAWQAQLVLVYFFGGLGKAMGPTWWNGEAIWKAVQQPFPSSLIDIPLHWGNWSICWIIMGIGILLLELGYALAWLGMRYRRIIYTSTIAMHIGIALTIGLYHFSVLMIWYNLCAWYYPYRKQTSIHNDNQPLGHAEADAAGTVRTASIQYKERR</sequence>
<evidence type="ECO:0000256" key="4">
    <source>
        <dbReference type="ARBA" id="ARBA00023136"/>
    </source>
</evidence>
<feature type="transmembrane region" description="Helical" evidence="5">
    <location>
        <begin position="206"/>
        <end position="233"/>
    </location>
</feature>
<organism evidence="7 8">
    <name type="scientific">Sphingobacterium faecale</name>
    <dbReference type="NCBI Taxonomy" id="2803775"/>
    <lineage>
        <taxon>Bacteria</taxon>
        <taxon>Pseudomonadati</taxon>
        <taxon>Bacteroidota</taxon>
        <taxon>Sphingobacteriia</taxon>
        <taxon>Sphingobacteriales</taxon>
        <taxon>Sphingobacteriaceae</taxon>
        <taxon>Sphingobacterium</taxon>
    </lineage>
</organism>
<name>A0ABS1QZ90_9SPHI</name>
<feature type="transmembrane region" description="Helical" evidence="5">
    <location>
        <begin position="79"/>
        <end position="98"/>
    </location>
</feature>
<dbReference type="SMART" id="SM00752">
    <property type="entry name" value="HTTM"/>
    <property type="match status" value="1"/>
</dbReference>
<evidence type="ECO:0000313" key="8">
    <source>
        <dbReference type="Proteomes" id="UP000625283"/>
    </source>
</evidence>
<reference evidence="7 8" key="1">
    <citation type="submission" date="2021-01" db="EMBL/GenBank/DDBJ databases">
        <title>C459-1 draft genome sequence.</title>
        <authorList>
            <person name="Zhang X.-F."/>
        </authorList>
    </citation>
    <scope>NUCLEOTIDE SEQUENCE [LARGE SCALE GENOMIC DNA]</scope>
    <source>
        <strain evidence="8">C459-1</strain>
    </source>
</reference>
<feature type="transmembrane region" description="Helical" evidence="5">
    <location>
        <begin position="245"/>
        <end position="267"/>
    </location>
</feature>
<keyword evidence="8" id="KW-1185">Reference proteome</keyword>
<accession>A0ABS1QZ90</accession>
<evidence type="ECO:0000256" key="1">
    <source>
        <dbReference type="ARBA" id="ARBA00004127"/>
    </source>
</evidence>
<evidence type="ECO:0000256" key="2">
    <source>
        <dbReference type="ARBA" id="ARBA00022692"/>
    </source>
</evidence>
<evidence type="ECO:0000256" key="3">
    <source>
        <dbReference type="ARBA" id="ARBA00022989"/>
    </source>
</evidence>
<dbReference type="InterPro" id="IPR011020">
    <property type="entry name" value="HTTM-like"/>
</dbReference>
<gene>
    <name evidence="7" type="ORF">JKG61_02015</name>
</gene>
<feature type="transmembrane region" description="Helical" evidence="5">
    <location>
        <begin position="128"/>
        <end position="145"/>
    </location>
</feature>
<keyword evidence="3 5" id="KW-1133">Transmembrane helix</keyword>
<evidence type="ECO:0000313" key="7">
    <source>
        <dbReference type="EMBL" id="MBL1407520.1"/>
    </source>
</evidence>
<dbReference type="Proteomes" id="UP000625283">
    <property type="component" value="Unassembled WGS sequence"/>
</dbReference>
<evidence type="ECO:0000256" key="5">
    <source>
        <dbReference type="SAM" id="Phobius"/>
    </source>
</evidence>
<evidence type="ECO:0000259" key="6">
    <source>
        <dbReference type="SMART" id="SM00752"/>
    </source>
</evidence>